<name>A0A267H6E1_9PLAT</name>
<dbReference type="GO" id="GO:0030488">
    <property type="term" value="P:tRNA methylation"/>
    <property type="evidence" value="ECO:0007669"/>
    <property type="project" value="TreeGrafter"/>
</dbReference>
<keyword evidence="7" id="KW-1185">Reference proteome</keyword>
<evidence type="ECO:0000313" key="6">
    <source>
        <dbReference type="EMBL" id="PAA93097.1"/>
    </source>
</evidence>
<dbReference type="STRING" id="282301.A0A267H6E1"/>
<dbReference type="GO" id="GO:0005829">
    <property type="term" value="C:cytosol"/>
    <property type="evidence" value="ECO:0007669"/>
    <property type="project" value="TreeGrafter"/>
</dbReference>
<protein>
    <submittedName>
        <fullName evidence="6">Uncharacterized protein</fullName>
    </submittedName>
</protein>
<evidence type="ECO:0000313" key="7">
    <source>
        <dbReference type="Proteomes" id="UP000215902"/>
    </source>
</evidence>
<dbReference type="InterPro" id="IPR056842">
    <property type="entry name" value="THADA-like_TPR_C"/>
</dbReference>
<dbReference type="Pfam" id="PF25150">
    <property type="entry name" value="TPR_Trm732"/>
    <property type="match status" value="1"/>
</dbReference>
<keyword evidence="2" id="KW-0819">tRNA processing</keyword>
<dbReference type="Pfam" id="PF25151">
    <property type="entry name" value="TPR_Trm732_C"/>
    <property type="match status" value="1"/>
</dbReference>
<comment type="caution">
    <text evidence="6">The sequence shown here is derived from an EMBL/GenBank/DDBJ whole genome shotgun (WGS) entry which is preliminary data.</text>
</comment>
<dbReference type="Proteomes" id="UP000215902">
    <property type="component" value="Unassembled WGS sequence"/>
</dbReference>
<dbReference type="InterPro" id="IPR051954">
    <property type="entry name" value="tRNA_methyltransferase_THADA"/>
</dbReference>
<sequence length="1664" mass="182618">MSSGIDKALRQVINDVYTACKQKEQQAADASADNSPVGMDSAAVQEKLQFLECYLNSDTNSLSNRCKAGSAFIALKKHYLGCDLSKALEYFACSALPVQICLIQGLVTAHEPSLTEESADILLETLYSGLKQQDLVFHCLTCLLSLLSLGESAATPPAPAEAAGGSQQQRNFFTAPAVLQSILRRLLGFWDSPLYFVPNLTVKIFHCIVANWSTDSGSPNPFLAAFIDELWTMPMLCRGALRFWSALVPLLDEIRIIGLCSRLVDALDVNYTASAAASLFGVIAGALTQRGKTDLLAQIFPDMCHRMRHMSQLSQRNFCSLILPVYIAADTSFNFSARELPDGNNPHGNFFDIQCWCSVAKHCKLRGRLPRMRMADLRMALIHCDEQTRAAALEVLCLSNKPTCHITPQSLKMILEFFCLNMNSDQPPFRQRLLACFRSVCQQVKDGCIQALPELSTRLAAEPPAELAASKVAEEYGDGGGASRLVHCLLPDISVATRIAQFDAIVSSAAVIGANSGDKTDSASAEEFLVFEDDPSKTSPDALLSNVKLLAQFVRQLLDSDVWFPGACYQRQRTCIEYLQIACTHYFGSSSGMKKRGYPSEVLDKVTEFLREAFRRFGAPMDGPEAAERVVGRLLRSALHCSRDIQDSMLGLLTEHYPMARLPQAGPASLDRLLPLLLRRCHSPDAEQFHGAGRVLAYLLANSAVHVGGAEPLRYCLDAVAAALAKAKAEPAAAASECTGHGYLLAAGLYLSRGGGEVNRGPDVQRQLFNEATALCFDLIASLMSVMGFRGGGGEGGGEVADWSADAAPSFEELGRAIEKAAGVDADLDEDLLSGARLSPHYQRILAWAWRNLAMAADLLVQLCAAHLRAADADIDLDGVRRVGRRLAAVVTGSRHRGTIEAVANSLREFCQLIRWRQELADLPGELVNAPLVAMETASYSVTRRSAGLPLLLTSVLSAVCAGQWSEPLLDRTVARLLRCVESATADKATAEDEAGGSDKVDSPKVHALNLLRAVVREAALYNATTRHHEAITRATLTNFSDRSWAVRNACVQLLGALSQRMLGVGRPHITPTEFFSAYPRLQRCFLEVLVRGANPSSAKFIAHQATVPVLSFLSQLSPDPPTALLDNVEPFRQPLVTLLSSPVYAIRLMAAKSLVSFAPPKVRLDLLSAQVHNLSSLHRSANSLHGHILLCQRLALGLSGHQDLSVILSVIVDLLLVLITFKSWFLARESLRLLRLLMKRHDPSVSLNLPNSLAPTGKAAPPDIFFDMFDQELTELSMEHPNIFENVRWDPGYLFKSLAASSEETTQHFLTQQDQLKEQRMKLALSGRRGVNEDMPKAVCSPQDLIDYAIGQPPEQCLTSNLAVRVLAMLVTYNQGFFATGYLKEYLAFISDQLRQLPSDCPSERFSSLILLQSHLVNTLFDKAACQDLLAYLNRFSDYSISEDLRLSAANALLILVSGRLWAQSRAQTEDERVREILFRMLFDESTAVRVLACSIVYRCGWLPALSHHRISGLALTHPIVARPAGAEELDAGTDCDWLVRTLAGLVQRMSTACRLRLRECHQQTMYQREEANIFVEWRYLIELCFYKLYLSAPTLDKQERARIGESLADIRVQLANASARGDSAEAAWPSSLVDSAVMEHSAPFHAILYAGRLCDLLIGQLC</sequence>
<dbReference type="OrthoDB" id="73997at2759"/>
<dbReference type="InterPro" id="IPR019442">
    <property type="entry name" value="THADA/TRM732_DUF2428"/>
</dbReference>
<dbReference type="InterPro" id="IPR011989">
    <property type="entry name" value="ARM-like"/>
</dbReference>
<dbReference type="Pfam" id="PF10350">
    <property type="entry name" value="DUF2428"/>
    <property type="match status" value="1"/>
</dbReference>
<organism evidence="6 7">
    <name type="scientific">Macrostomum lignano</name>
    <dbReference type="NCBI Taxonomy" id="282301"/>
    <lineage>
        <taxon>Eukaryota</taxon>
        <taxon>Metazoa</taxon>
        <taxon>Spiralia</taxon>
        <taxon>Lophotrochozoa</taxon>
        <taxon>Platyhelminthes</taxon>
        <taxon>Rhabditophora</taxon>
        <taxon>Macrostomorpha</taxon>
        <taxon>Macrostomida</taxon>
        <taxon>Macrostomidae</taxon>
        <taxon>Macrostomum</taxon>
    </lineage>
</organism>
<dbReference type="InterPro" id="IPR016024">
    <property type="entry name" value="ARM-type_fold"/>
</dbReference>
<dbReference type="InterPro" id="IPR056843">
    <property type="entry name" value="THADA-like_TPR"/>
</dbReference>
<comment type="similarity">
    <text evidence="1">Belongs to the THADA family.</text>
</comment>
<evidence type="ECO:0000256" key="2">
    <source>
        <dbReference type="ARBA" id="ARBA00022694"/>
    </source>
</evidence>
<gene>
    <name evidence="6" type="ORF">BOX15_Mlig012852g3</name>
</gene>
<accession>A0A267H6E1</accession>
<dbReference type="SUPFAM" id="SSF48371">
    <property type="entry name" value="ARM repeat"/>
    <property type="match status" value="2"/>
</dbReference>
<evidence type="ECO:0000259" key="3">
    <source>
        <dbReference type="Pfam" id="PF10350"/>
    </source>
</evidence>
<dbReference type="PANTHER" id="PTHR14387:SF0">
    <property type="entry name" value="DUF2428 DOMAIN-CONTAINING PROTEIN"/>
    <property type="match status" value="1"/>
</dbReference>
<feature type="domain" description="tRNA (32-2'-O)-methyltransferase regulator THADA-like TPR repeats region" evidence="4">
    <location>
        <begin position="377"/>
        <end position="449"/>
    </location>
</feature>
<feature type="domain" description="tRNA (32-2'-O)-methyltransferase regulator THADA-like C-terminal TPR repeats region" evidence="5">
    <location>
        <begin position="1048"/>
        <end position="1195"/>
    </location>
</feature>
<feature type="domain" description="DUF2428" evidence="3">
    <location>
        <begin position="830"/>
        <end position="1046"/>
    </location>
</feature>
<proteinExistence type="inferred from homology"/>
<dbReference type="Gene3D" id="1.25.10.10">
    <property type="entry name" value="Leucine-rich Repeat Variant"/>
    <property type="match status" value="1"/>
</dbReference>
<evidence type="ECO:0000256" key="1">
    <source>
        <dbReference type="ARBA" id="ARBA00010409"/>
    </source>
</evidence>
<reference evidence="6 7" key="1">
    <citation type="submission" date="2017-06" db="EMBL/GenBank/DDBJ databases">
        <title>A platform for efficient transgenesis in Macrostomum lignano, a flatworm model organism for stem cell research.</title>
        <authorList>
            <person name="Berezikov E."/>
        </authorList>
    </citation>
    <scope>NUCLEOTIDE SEQUENCE [LARGE SCALE GENOMIC DNA]</scope>
    <source>
        <strain evidence="6">DV1</strain>
        <tissue evidence="6">Whole organism</tissue>
    </source>
</reference>
<evidence type="ECO:0000259" key="4">
    <source>
        <dbReference type="Pfam" id="PF25150"/>
    </source>
</evidence>
<evidence type="ECO:0000259" key="5">
    <source>
        <dbReference type="Pfam" id="PF25151"/>
    </source>
</evidence>
<dbReference type="PANTHER" id="PTHR14387">
    <property type="entry name" value="THADA/DEATH RECEPTOR INTERACTING PROTEIN"/>
    <property type="match status" value="1"/>
</dbReference>
<dbReference type="EMBL" id="NIVC01000033">
    <property type="protein sequence ID" value="PAA93097.1"/>
    <property type="molecule type" value="Genomic_DNA"/>
</dbReference>